<dbReference type="Gene3D" id="3.40.50.150">
    <property type="entry name" value="Vaccinia Virus protein VP39"/>
    <property type="match status" value="1"/>
</dbReference>
<evidence type="ECO:0000256" key="1">
    <source>
        <dbReference type="SAM" id="MobiDB-lite"/>
    </source>
</evidence>
<proteinExistence type="predicted"/>
<dbReference type="SUPFAM" id="SSF53335">
    <property type="entry name" value="S-adenosyl-L-methionine-dependent methyltransferases"/>
    <property type="match status" value="1"/>
</dbReference>
<reference evidence="2 3" key="1">
    <citation type="submission" date="2018-11" db="EMBL/GenBank/DDBJ databases">
        <title>Trebonia kvetii gen.nov., sp.nov., a novel acidophilic actinobacterium, and proposal of the new actinobacterial family Treboniaceae fam. nov.</title>
        <authorList>
            <person name="Rapoport D."/>
            <person name="Sagova-Mareckova M."/>
            <person name="Sedlacek I."/>
            <person name="Provaznik J."/>
            <person name="Kralova S."/>
            <person name="Pavlinic D."/>
            <person name="Benes V."/>
            <person name="Kopecky J."/>
        </authorList>
    </citation>
    <scope>NUCLEOTIDE SEQUENCE [LARGE SCALE GENOMIC DNA]</scope>
    <source>
        <strain evidence="2 3">15Tr583</strain>
    </source>
</reference>
<organism evidence="2 3">
    <name type="scientific">Trebonia kvetii</name>
    <dbReference type="NCBI Taxonomy" id="2480626"/>
    <lineage>
        <taxon>Bacteria</taxon>
        <taxon>Bacillati</taxon>
        <taxon>Actinomycetota</taxon>
        <taxon>Actinomycetes</taxon>
        <taxon>Streptosporangiales</taxon>
        <taxon>Treboniaceae</taxon>
        <taxon>Trebonia</taxon>
    </lineage>
</organism>
<evidence type="ECO:0000313" key="2">
    <source>
        <dbReference type="EMBL" id="TVY99004.1"/>
    </source>
</evidence>
<dbReference type="Pfam" id="PF04672">
    <property type="entry name" value="Methyltransf_19"/>
    <property type="match status" value="1"/>
</dbReference>
<name>A0A6P2BKS1_9ACTN</name>
<dbReference type="EMBL" id="RPFW01000015">
    <property type="protein sequence ID" value="TVY99004.1"/>
    <property type="molecule type" value="Genomic_DNA"/>
</dbReference>
<accession>A0A6P2BKS1</accession>
<dbReference type="AlphaFoldDB" id="A0A6P2BKS1"/>
<sequence>MAAGTTFRPTAGRRGSWSRPRPPSRRSCPLSLISTGAPVHFLALEAGVRQFLDVGTGLPGVQAGRDIAQSVDPACRIVHVDHDPMVLSHVRAFSRSTPQGAIVALDAKLTDPDALLARSAPTLDFRRPVAVLVPSTLPFIPSTERAAAIVASLVAALSPGSYLALCHVASDLDPALAAGVESWNKMSSQQFTLRSRTEVAGLIAGLDLV</sequence>
<comment type="caution">
    <text evidence="2">The sequence shown here is derived from an EMBL/GenBank/DDBJ whole genome shotgun (WGS) entry which is preliminary data.</text>
</comment>
<feature type="compositionally biased region" description="Low complexity" evidence="1">
    <location>
        <begin position="13"/>
        <end position="26"/>
    </location>
</feature>
<evidence type="ECO:0008006" key="4">
    <source>
        <dbReference type="Google" id="ProtNLM"/>
    </source>
</evidence>
<gene>
    <name evidence="2" type="ORF">EAS64_42375</name>
</gene>
<protein>
    <recommendedName>
        <fullName evidence="4">SAM-dependent methyltransferase</fullName>
    </recommendedName>
</protein>
<dbReference type="Proteomes" id="UP000460272">
    <property type="component" value="Unassembled WGS sequence"/>
</dbReference>
<feature type="region of interest" description="Disordered" evidence="1">
    <location>
        <begin position="1"/>
        <end position="26"/>
    </location>
</feature>
<evidence type="ECO:0000313" key="3">
    <source>
        <dbReference type="Proteomes" id="UP000460272"/>
    </source>
</evidence>
<keyword evidence="3" id="KW-1185">Reference proteome</keyword>
<dbReference type="InterPro" id="IPR006764">
    <property type="entry name" value="SAM_dep_MeTrfase_SAV2177_type"/>
</dbReference>
<dbReference type="InterPro" id="IPR029063">
    <property type="entry name" value="SAM-dependent_MTases_sf"/>
</dbReference>